<accession>A0A1J4RW19</accession>
<gene>
    <name evidence="2" type="ORF">AUJ42_03460</name>
</gene>
<evidence type="ECO:0000259" key="1">
    <source>
        <dbReference type="Pfam" id="PF00814"/>
    </source>
</evidence>
<feature type="domain" description="Gcp-like" evidence="1">
    <location>
        <begin position="8"/>
        <end position="82"/>
    </location>
</feature>
<dbReference type="AlphaFoldDB" id="A0A1J4RW19"/>
<dbReference type="Proteomes" id="UP000182345">
    <property type="component" value="Unassembled WGS sequence"/>
</dbReference>
<dbReference type="SUPFAM" id="SSF53067">
    <property type="entry name" value="Actin-like ATPase domain"/>
    <property type="match status" value="1"/>
</dbReference>
<dbReference type="Gene3D" id="3.30.420.40">
    <property type="match status" value="2"/>
</dbReference>
<dbReference type="EMBL" id="MNUK01000079">
    <property type="protein sequence ID" value="OIN90229.1"/>
    <property type="molecule type" value="Genomic_DNA"/>
</dbReference>
<dbReference type="Pfam" id="PF00814">
    <property type="entry name" value="TsaD"/>
    <property type="match status" value="1"/>
</dbReference>
<evidence type="ECO:0000313" key="2">
    <source>
        <dbReference type="EMBL" id="OIN90229.1"/>
    </source>
</evidence>
<evidence type="ECO:0000313" key="3">
    <source>
        <dbReference type="Proteomes" id="UP000182345"/>
    </source>
</evidence>
<proteinExistence type="predicted"/>
<reference evidence="2 3" key="1">
    <citation type="journal article" date="2016" name="Environ. Microbiol.">
        <title>Genomic resolution of a cold subsurface aquifer community provides metabolic insights for novel microbes adapted to high CO concentrations.</title>
        <authorList>
            <person name="Probst A.J."/>
            <person name="Castelle C.J."/>
            <person name="Singh A."/>
            <person name="Brown C.T."/>
            <person name="Anantharaman K."/>
            <person name="Sharon I."/>
            <person name="Hug L.A."/>
            <person name="Burstein D."/>
            <person name="Emerson J.B."/>
            <person name="Thomas B.C."/>
            <person name="Banfield J.F."/>
        </authorList>
    </citation>
    <scope>NUCLEOTIDE SEQUENCE [LARGE SCALE GENOMIC DNA]</scope>
    <source>
        <strain evidence="2">CG1_02_44_10</strain>
    </source>
</reference>
<sequence>MQDDTVKADIAWRFQEEVTRNLADKLALAADKYFPKTIGIVGGVSANTRLREEVASHPDLFDQMLRVPKTFAYCTDNAAMIGVVGLLMNTE</sequence>
<dbReference type="InterPro" id="IPR043129">
    <property type="entry name" value="ATPase_NBD"/>
</dbReference>
<comment type="caution">
    <text evidence="2">The sequence shown here is derived from an EMBL/GenBank/DDBJ whole genome shotgun (WGS) entry which is preliminary data.</text>
</comment>
<dbReference type="InterPro" id="IPR000905">
    <property type="entry name" value="Gcp-like_dom"/>
</dbReference>
<organism evidence="2 3">
    <name type="scientific">Candidatus Collierbacteria bacterium CG1_02_44_10</name>
    <dbReference type="NCBI Taxonomy" id="1805087"/>
    <lineage>
        <taxon>Bacteria</taxon>
        <taxon>Candidatus Collieribacteriota</taxon>
    </lineage>
</organism>
<name>A0A1J4RW19_9BACT</name>
<protein>
    <recommendedName>
        <fullName evidence="1">Gcp-like domain-containing protein</fullName>
    </recommendedName>
</protein>